<dbReference type="InterPro" id="IPR050055">
    <property type="entry name" value="EF-Tu_GTPase"/>
</dbReference>
<comment type="subcellular location">
    <subcellularLocation>
        <location evidence="1">Cytoplasm</location>
    </subcellularLocation>
</comment>
<dbReference type="PANTHER" id="PTHR43721">
    <property type="entry name" value="ELONGATION FACTOR TU-RELATED"/>
    <property type="match status" value="1"/>
</dbReference>
<evidence type="ECO:0000313" key="5">
    <source>
        <dbReference type="Proteomes" id="UP000606786"/>
    </source>
</evidence>
<dbReference type="PANTHER" id="PTHR43721:SF3">
    <property type="entry name" value="GTP-BINDING PROTEIN 2"/>
    <property type="match status" value="1"/>
</dbReference>
<organism evidence="4 5">
    <name type="scientific">Ceratitis capitata</name>
    <name type="common">Mediterranean fruit fly</name>
    <name type="synonym">Tephritis capitata</name>
    <dbReference type="NCBI Taxonomy" id="7213"/>
    <lineage>
        <taxon>Eukaryota</taxon>
        <taxon>Metazoa</taxon>
        <taxon>Ecdysozoa</taxon>
        <taxon>Arthropoda</taxon>
        <taxon>Hexapoda</taxon>
        <taxon>Insecta</taxon>
        <taxon>Pterygota</taxon>
        <taxon>Neoptera</taxon>
        <taxon>Endopterygota</taxon>
        <taxon>Diptera</taxon>
        <taxon>Brachycera</taxon>
        <taxon>Muscomorpha</taxon>
        <taxon>Tephritoidea</taxon>
        <taxon>Tephritidae</taxon>
        <taxon>Ceratitis</taxon>
        <taxon>Ceratitis</taxon>
    </lineage>
</organism>
<dbReference type="EMBL" id="CAJHJT010000001">
    <property type="protein sequence ID" value="CAD6992330.1"/>
    <property type="molecule type" value="Genomic_DNA"/>
</dbReference>
<dbReference type="GO" id="GO:0005525">
    <property type="term" value="F:GTP binding"/>
    <property type="evidence" value="ECO:0007669"/>
    <property type="project" value="UniProtKB-KW"/>
</dbReference>
<keyword evidence="3" id="KW-0342">GTP-binding</keyword>
<dbReference type="AlphaFoldDB" id="A0A811U1U1"/>
<dbReference type="GO" id="GO:0005737">
    <property type="term" value="C:cytoplasm"/>
    <property type="evidence" value="ECO:0007669"/>
    <property type="project" value="UniProtKB-SubCell"/>
</dbReference>
<evidence type="ECO:0000256" key="1">
    <source>
        <dbReference type="ARBA" id="ARBA00004496"/>
    </source>
</evidence>
<sequence>MQMKIGPLQDGSFHSVSVHTIHRNKAPCRVVRAGQSASLSFIPNQTLPLLRSGMTLLGDIGEPDEEPYGTLLFQAEVSVLFHATAIYVGFQTTIHIGSIRQTAIIRAIEEREKMGTNDSALVLFEFVGHPEYVRPGVRMLFREGSSKGIGVVTKVFPLNKSDL</sequence>
<comment type="caution">
    <text evidence="4">The sequence shown here is derived from an EMBL/GenBank/DDBJ whole genome shotgun (WGS) entry which is preliminary data.</text>
</comment>
<dbReference type="Proteomes" id="UP000606786">
    <property type="component" value="Unassembled WGS sequence"/>
</dbReference>
<name>A0A811U1U1_CERCA</name>
<dbReference type="InterPro" id="IPR009001">
    <property type="entry name" value="Transl_elong_EF1A/Init_IF2_C"/>
</dbReference>
<evidence type="ECO:0000256" key="2">
    <source>
        <dbReference type="ARBA" id="ARBA00022741"/>
    </source>
</evidence>
<dbReference type="GO" id="GO:0003746">
    <property type="term" value="F:translation elongation factor activity"/>
    <property type="evidence" value="ECO:0007669"/>
    <property type="project" value="TreeGrafter"/>
</dbReference>
<evidence type="ECO:0000313" key="4">
    <source>
        <dbReference type="EMBL" id="CAD6992330.1"/>
    </source>
</evidence>
<proteinExistence type="predicted"/>
<dbReference type="CDD" id="cd03708">
    <property type="entry name" value="GTPBP_III"/>
    <property type="match status" value="1"/>
</dbReference>
<dbReference type="OrthoDB" id="248233at2759"/>
<keyword evidence="5" id="KW-1185">Reference proteome</keyword>
<dbReference type="SUPFAM" id="SSF50465">
    <property type="entry name" value="EF-Tu/eEF-1alpha/eIF2-gamma C-terminal domain"/>
    <property type="match status" value="1"/>
</dbReference>
<evidence type="ECO:0000256" key="3">
    <source>
        <dbReference type="ARBA" id="ARBA00023134"/>
    </source>
</evidence>
<reference evidence="4" key="1">
    <citation type="submission" date="2020-11" db="EMBL/GenBank/DDBJ databases">
        <authorList>
            <person name="Whitehead M."/>
        </authorList>
    </citation>
    <scope>NUCLEOTIDE SEQUENCE</scope>
    <source>
        <strain evidence="4">EGII</strain>
    </source>
</reference>
<keyword evidence="2" id="KW-0547">Nucleotide-binding</keyword>
<gene>
    <name evidence="4" type="ORF">CCAP1982_LOCUS1195</name>
</gene>
<accession>A0A811U1U1</accession>
<protein>
    <submittedName>
        <fullName evidence="4">(Mediterranean fruit fly) hypothetical protein</fullName>
    </submittedName>
</protein>